<name>A0ACC2V232_9TREE</name>
<reference evidence="1" key="1">
    <citation type="submission" date="2023-04" db="EMBL/GenBank/DDBJ databases">
        <title>Draft Genome sequencing of Naganishia species isolated from polar environments using Oxford Nanopore Technology.</title>
        <authorList>
            <person name="Leo P."/>
            <person name="Venkateswaran K."/>
        </authorList>
    </citation>
    <scope>NUCLEOTIDE SEQUENCE</scope>
    <source>
        <strain evidence="1">MNA-CCFEE 5423</strain>
    </source>
</reference>
<gene>
    <name evidence="1" type="ORF">QFC21_006608</name>
</gene>
<dbReference type="EMBL" id="JASBWT010000034">
    <property type="protein sequence ID" value="KAJ9092896.1"/>
    <property type="molecule type" value="Genomic_DNA"/>
</dbReference>
<accession>A0ACC2V232</accession>
<evidence type="ECO:0000313" key="1">
    <source>
        <dbReference type="EMBL" id="KAJ9092896.1"/>
    </source>
</evidence>
<organism evidence="1 2">
    <name type="scientific">Naganishia friedmannii</name>
    <dbReference type="NCBI Taxonomy" id="89922"/>
    <lineage>
        <taxon>Eukaryota</taxon>
        <taxon>Fungi</taxon>
        <taxon>Dikarya</taxon>
        <taxon>Basidiomycota</taxon>
        <taxon>Agaricomycotina</taxon>
        <taxon>Tremellomycetes</taxon>
        <taxon>Filobasidiales</taxon>
        <taxon>Filobasidiaceae</taxon>
        <taxon>Naganishia</taxon>
    </lineage>
</organism>
<evidence type="ECO:0000313" key="2">
    <source>
        <dbReference type="Proteomes" id="UP001227268"/>
    </source>
</evidence>
<keyword evidence="2" id="KW-1185">Reference proteome</keyword>
<protein>
    <submittedName>
        <fullName evidence="1">Uncharacterized protein</fullName>
    </submittedName>
</protein>
<proteinExistence type="predicted"/>
<comment type="caution">
    <text evidence="1">The sequence shown here is derived from an EMBL/GenBank/DDBJ whole genome shotgun (WGS) entry which is preliminary data.</text>
</comment>
<sequence>MSHRYQEPNYEDDVEVEDIPPFAPPELWQGIDNAFNHRRNRLIPSAVDKPNRAGIWIERFMSRDWVQWEWKVLVVGQRMRGLLAQAITDRWPRFFRYSNANDYIVDFPVTAALRLAAGQTTNRDVIDFCLSSQGLLLQPISEMLADSSGLTYITSKILTTKQGKDWFSGTAGQRRGVVKTVRPWEYDYVFDPLELRSNPVNPNAPEFLLFPASLDGENIAQGILITLIQTIRAVDQVPPPPPGEGPRTMSDFGIPPTAKEEYLHDKLFPKNLKWWWNLWMNAEYHSWKDALYYMIYKERLDVGEQAQAARQFREMVDRTRGMRLAGWMASS</sequence>
<dbReference type="Proteomes" id="UP001227268">
    <property type="component" value="Unassembled WGS sequence"/>
</dbReference>